<organism evidence="4">
    <name type="scientific">hydrothermal vent metagenome</name>
    <dbReference type="NCBI Taxonomy" id="652676"/>
    <lineage>
        <taxon>unclassified sequences</taxon>
        <taxon>metagenomes</taxon>
        <taxon>ecological metagenomes</taxon>
    </lineage>
</organism>
<gene>
    <name evidence="4" type="ORF">MNBD_GAMMA13-1223</name>
</gene>
<dbReference type="Pfam" id="PF00563">
    <property type="entry name" value="EAL"/>
    <property type="match status" value="1"/>
</dbReference>
<dbReference type="NCBIfam" id="TIGR00254">
    <property type="entry name" value="GGDEF"/>
    <property type="match status" value="1"/>
</dbReference>
<dbReference type="SUPFAM" id="SSF55073">
    <property type="entry name" value="Nucleotide cyclase"/>
    <property type="match status" value="1"/>
</dbReference>
<dbReference type="FunFam" id="3.30.70.270:FF:000001">
    <property type="entry name" value="Diguanylate cyclase domain protein"/>
    <property type="match status" value="1"/>
</dbReference>
<protein>
    <submittedName>
        <fullName evidence="4">Diguanylate cyclase/phosphodiesterase (GGDEF &amp; EAL domains) with PAS/PAC sensor(S)</fullName>
    </submittedName>
</protein>
<dbReference type="Gene3D" id="3.30.70.270">
    <property type="match status" value="1"/>
</dbReference>
<proteinExistence type="predicted"/>
<dbReference type="CDD" id="cd01948">
    <property type="entry name" value="EAL"/>
    <property type="match status" value="1"/>
</dbReference>
<reference evidence="4" key="1">
    <citation type="submission" date="2018-06" db="EMBL/GenBank/DDBJ databases">
        <authorList>
            <person name="Zhirakovskaya E."/>
        </authorList>
    </citation>
    <scope>NUCLEOTIDE SEQUENCE</scope>
</reference>
<dbReference type="InterPro" id="IPR052155">
    <property type="entry name" value="Biofilm_reg_signaling"/>
</dbReference>
<dbReference type="InterPro" id="IPR029787">
    <property type="entry name" value="Nucleotide_cyclase"/>
</dbReference>
<dbReference type="Pfam" id="PF00990">
    <property type="entry name" value="GGDEF"/>
    <property type="match status" value="1"/>
</dbReference>
<dbReference type="SMART" id="SM00052">
    <property type="entry name" value="EAL"/>
    <property type="match status" value="1"/>
</dbReference>
<dbReference type="InterPro" id="IPR035919">
    <property type="entry name" value="EAL_sf"/>
</dbReference>
<dbReference type="InterPro" id="IPR000160">
    <property type="entry name" value="GGDEF_dom"/>
</dbReference>
<evidence type="ECO:0000259" key="2">
    <source>
        <dbReference type="PROSITE" id="PS50883"/>
    </source>
</evidence>
<dbReference type="PANTHER" id="PTHR44757">
    <property type="entry name" value="DIGUANYLATE CYCLASE DGCP"/>
    <property type="match status" value="1"/>
</dbReference>
<dbReference type="Gene3D" id="3.20.20.450">
    <property type="entry name" value="EAL domain"/>
    <property type="match status" value="1"/>
</dbReference>
<keyword evidence="1" id="KW-1133">Transmembrane helix</keyword>
<accession>A0A3B0YA63</accession>
<evidence type="ECO:0000259" key="3">
    <source>
        <dbReference type="PROSITE" id="PS50887"/>
    </source>
</evidence>
<dbReference type="PROSITE" id="PS50887">
    <property type="entry name" value="GGDEF"/>
    <property type="match status" value="1"/>
</dbReference>
<keyword evidence="1" id="KW-0812">Transmembrane</keyword>
<dbReference type="CDD" id="cd01949">
    <property type="entry name" value="GGDEF"/>
    <property type="match status" value="1"/>
</dbReference>
<keyword evidence="1" id="KW-0472">Membrane</keyword>
<dbReference type="SMART" id="SM00267">
    <property type="entry name" value="GGDEF"/>
    <property type="match status" value="1"/>
</dbReference>
<feature type="transmembrane region" description="Helical" evidence="1">
    <location>
        <begin position="283"/>
        <end position="302"/>
    </location>
</feature>
<sequence>MLRRCSLTIKMLLLTVATGLLVWVVMDAYQSSALKDIFRTRLAERFSRQSEDQRIRFDRYIKGHHQAIRLFIRNYDLKSYLTVNDWSSPPDIKVYRRPPPWLPPLSVIRNFVQPQYLLLLDENGQPHEIYQSTDVPPPDVLLYPNRMLLNLSHNQGFLTRIGNLPYLIASASVTDEYDQPSAILMLATPLDEAFLIASQDSILDDAHVIALLADGQPTILVSSNAALVPPGSHVDELTDSYLATGQGFFDYGATDTVIELVSFVSTGEVSQLTREVLSEDRRLLAFTAVAFVGAFVFVIYLLTRRIRRFTADVVEFSRQVDSEQPTQMHGDELTILEERFQQLAEAVRKETAALEHQAMHDTLTELPNRKLLHNHLQQELLRSNRSGRPLVLIISDLNHFKEINDTLGHHIGDQILQQAATRLFETFRKSDSVARLGGDEFGILLPETRLDQAIMLASRVVQQFQQPFIIEGHTLSVGISMGLVECPAHGDDVNLLMQHADVAMYVAKRSHSGYTVYEPHEDTHSIGRLALMSEFREAIQNCSLELFYQPKVEMTSNSVIGVEALLRWNHPEHGYIDPEDFIPLAEQTGLIRPLTGWVLREAIHRCISWNKQGYRLCMSINLSVHNLHDVTLLDQIRSLISGREIPVSCLTLELTESDIMTDPIRAHKTLQDLSDMGISLSIDDFGT</sequence>
<feature type="domain" description="EAL" evidence="2">
    <location>
        <begin position="528"/>
        <end position="687"/>
    </location>
</feature>
<dbReference type="PANTHER" id="PTHR44757:SF2">
    <property type="entry name" value="BIOFILM ARCHITECTURE MAINTENANCE PROTEIN MBAA"/>
    <property type="match status" value="1"/>
</dbReference>
<dbReference type="PROSITE" id="PS50883">
    <property type="entry name" value="EAL"/>
    <property type="match status" value="1"/>
</dbReference>
<feature type="non-terminal residue" evidence="4">
    <location>
        <position position="687"/>
    </location>
</feature>
<dbReference type="InterPro" id="IPR043128">
    <property type="entry name" value="Rev_trsase/Diguanyl_cyclase"/>
</dbReference>
<dbReference type="EMBL" id="UOFK01000124">
    <property type="protein sequence ID" value="VAW77705.1"/>
    <property type="molecule type" value="Genomic_DNA"/>
</dbReference>
<evidence type="ECO:0000313" key="4">
    <source>
        <dbReference type="EMBL" id="VAW77705.1"/>
    </source>
</evidence>
<dbReference type="InterPro" id="IPR001633">
    <property type="entry name" value="EAL_dom"/>
</dbReference>
<name>A0A3B0YA63_9ZZZZ</name>
<dbReference type="SUPFAM" id="SSF141868">
    <property type="entry name" value="EAL domain-like"/>
    <property type="match status" value="1"/>
</dbReference>
<feature type="domain" description="GGDEF" evidence="3">
    <location>
        <begin position="388"/>
        <end position="519"/>
    </location>
</feature>
<dbReference type="AlphaFoldDB" id="A0A3B0YA63"/>
<evidence type="ECO:0000256" key="1">
    <source>
        <dbReference type="SAM" id="Phobius"/>
    </source>
</evidence>